<dbReference type="Pfam" id="PF02769">
    <property type="entry name" value="AIRS_C"/>
    <property type="match status" value="1"/>
</dbReference>
<feature type="domain" description="PurM-like C-terminal" evidence="7">
    <location>
        <begin position="601"/>
        <end position="789"/>
    </location>
</feature>
<protein>
    <recommendedName>
        <fullName evidence="10">Selenide, water dikinase</fullName>
    </recommendedName>
</protein>
<dbReference type="InterPro" id="IPR036676">
    <property type="entry name" value="PurM-like_C_sf"/>
</dbReference>
<dbReference type="InterPro" id="IPR016188">
    <property type="entry name" value="PurM-like_N"/>
</dbReference>
<evidence type="ECO:0000259" key="6">
    <source>
        <dbReference type="Pfam" id="PF00586"/>
    </source>
</evidence>
<organism evidence="9">
    <name type="scientific">Paulinella chromatophora</name>
    <dbReference type="NCBI Taxonomy" id="39717"/>
    <lineage>
        <taxon>Eukaryota</taxon>
        <taxon>Sar</taxon>
        <taxon>Rhizaria</taxon>
        <taxon>Cercozoa</taxon>
        <taxon>Imbricatea</taxon>
        <taxon>Silicofilosea</taxon>
        <taxon>Euglyphida</taxon>
        <taxon>Paulinellidae</taxon>
        <taxon>Paulinella</taxon>
    </lineage>
</organism>
<keyword evidence="1" id="KW-0808">Transferase</keyword>
<dbReference type="SUPFAM" id="SSF55326">
    <property type="entry name" value="PurM N-terminal domain-like"/>
    <property type="match status" value="1"/>
</dbReference>
<name>B1X4P8_PAUCH</name>
<dbReference type="Pfam" id="PF00586">
    <property type="entry name" value="AIRS"/>
    <property type="match status" value="1"/>
</dbReference>
<evidence type="ECO:0008006" key="10">
    <source>
        <dbReference type="Google" id="ProtNLM"/>
    </source>
</evidence>
<dbReference type="RefSeq" id="YP_002049127.1">
    <property type="nucleotide sequence ID" value="NC_011087.1"/>
</dbReference>
<dbReference type="AlphaFoldDB" id="B1X4P8"/>
<keyword evidence="5" id="KW-0711">Selenium</keyword>
<geneLocation type="organellar chromatophore" evidence="9"/>
<dbReference type="InterPro" id="IPR004536">
    <property type="entry name" value="SPS/SelD"/>
</dbReference>
<dbReference type="GeneID" id="6481830"/>
<dbReference type="GO" id="GO:0016491">
    <property type="term" value="F:oxidoreductase activity"/>
    <property type="evidence" value="ECO:0007669"/>
    <property type="project" value="InterPro"/>
</dbReference>
<evidence type="ECO:0000313" key="9">
    <source>
        <dbReference type="EMBL" id="ACB42917.1"/>
    </source>
</evidence>
<dbReference type="SUPFAM" id="SSF51905">
    <property type="entry name" value="FAD/NAD(P)-binding domain"/>
    <property type="match status" value="2"/>
</dbReference>
<dbReference type="PANTHER" id="PTHR10256:SF0">
    <property type="entry name" value="INACTIVE SELENIDE, WATER DIKINASE-LIKE PROTEIN-RELATED"/>
    <property type="match status" value="1"/>
</dbReference>
<dbReference type="InterPro" id="IPR030805">
    <property type="entry name" value="Oxidorec-SedlD_fusion"/>
</dbReference>
<dbReference type="GO" id="GO:0005524">
    <property type="term" value="F:ATP binding"/>
    <property type="evidence" value="ECO:0007669"/>
    <property type="project" value="UniProtKB-KW"/>
</dbReference>
<keyword evidence="9" id="KW-0934">Plastid</keyword>
<keyword evidence="3" id="KW-0418">Kinase</keyword>
<accession>B1X4P8</accession>
<dbReference type="Pfam" id="PF07992">
    <property type="entry name" value="Pyr_redox_2"/>
    <property type="match status" value="1"/>
</dbReference>
<dbReference type="InterPro" id="IPR036921">
    <property type="entry name" value="PurM-like_N_sf"/>
</dbReference>
<dbReference type="CDD" id="cd02195">
    <property type="entry name" value="SelD"/>
    <property type="match status" value="1"/>
</dbReference>
<reference evidence="9" key="2">
    <citation type="journal article" date="2008" name="Curr. Biol.">
        <title>Chromatophore genome sequence of Paulinella sheds light on acquisition of photosynthesis by eukaryotes.</title>
        <authorList>
            <person name="Nowack E.C.M."/>
            <person name="Melkonian M."/>
            <person name="Gloeckner G."/>
        </authorList>
    </citation>
    <scope>NUCLEOTIDE SEQUENCE [LARGE SCALE GENOMIC DNA]</scope>
</reference>
<dbReference type="InterPro" id="IPR036188">
    <property type="entry name" value="FAD/NAD-bd_sf"/>
</dbReference>
<dbReference type="InterPro" id="IPR010918">
    <property type="entry name" value="PurM-like_C_dom"/>
</dbReference>
<dbReference type="GO" id="GO:0005737">
    <property type="term" value="C:cytoplasm"/>
    <property type="evidence" value="ECO:0007669"/>
    <property type="project" value="TreeGrafter"/>
</dbReference>
<dbReference type="GO" id="GO:0004756">
    <property type="term" value="F:selenide, water dikinase activity"/>
    <property type="evidence" value="ECO:0007669"/>
    <property type="project" value="TreeGrafter"/>
</dbReference>
<reference evidence="9" key="1">
    <citation type="submission" date="2007-08" db="EMBL/GenBank/DDBJ databases">
        <authorList>
            <person name="Gloeckner G."/>
            <person name="Nowack E."/>
            <person name="Melkonian M."/>
        </authorList>
    </citation>
    <scope>NUCLEOTIDE SEQUENCE</scope>
</reference>
<dbReference type="InterPro" id="IPR023753">
    <property type="entry name" value="FAD/NAD-binding_dom"/>
</dbReference>
<dbReference type="PANTHER" id="PTHR10256">
    <property type="entry name" value="SELENIDE, WATER DIKINASE"/>
    <property type="match status" value="1"/>
</dbReference>
<dbReference type="EMBL" id="CP000815">
    <property type="protein sequence ID" value="ACB42917.1"/>
    <property type="molecule type" value="Genomic_DNA"/>
</dbReference>
<evidence type="ECO:0000256" key="2">
    <source>
        <dbReference type="ARBA" id="ARBA00022741"/>
    </source>
</evidence>
<keyword evidence="4" id="KW-0067">ATP-binding</keyword>
<gene>
    <name evidence="9" type="ordered locus">PCC_0479</name>
</gene>
<dbReference type="GO" id="GO:0016260">
    <property type="term" value="P:selenocysteine biosynthetic process"/>
    <property type="evidence" value="ECO:0007669"/>
    <property type="project" value="TreeGrafter"/>
</dbReference>
<keyword evidence="2" id="KW-0547">Nucleotide-binding</keyword>
<evidence type="ECO:0000259" key="8">
    <source>
        <dbReference type="Pfam" id="PF07992"/>
    </source>
</evidence>
<proteinExistence type="predicted"/>
<evidence type="ECO:0000256" key="5">
    <source>
        <dbReference type="ARBA" id="ARBA00023266"/>
    </source>
</evidence>
<feature type="domain" description="PurM-like N-terminal" evidence="6">
    <location>
        <begin position="456"/>
        <end position="553"/>
    </location>
</feature>
<sequence length="791" mass="87503">MQTKKENQHLILAGGGHSHILVLRYWSMQPAKRPEGLITLVSRHSTSIYSGMIPGLISHIYKRSECEIDLRKLCRLAKVSFIRAEITGLNIVTRELRLISETFLRPCIRWDLLSLDIGTESISIKISNTINRYIDTRKSNLKTVENLSYLESKKLNPDLLPIKPIGFFLDWLDKRITKTNAIVIGGGAAGVEVALALKYRWRNRVIQLRVLPIPGTDPKSSFKPSLNLGTAVANNIAINHIKEAGIELLDISSPISPNVFEWIIIVCAGSKVPQWLAKSGLPTGDQDRIITNIDLEVKGHPGIFASGDCGIIAISPRPASGVWAVRSSSILANNLYCAFYKKALKNWYPHNRSLQLLGQGKRNALAIWGPFAFSPNRFLWRLKEIIDRRFIRYFALMKSMQPQISTAKNNYITNSTMACRGCAAKLPSGTLESALRRLNGSRYINLDRINTNVTAEDAHVVTRTRMGSILLQSVDGFPALISDPWLNGRLTTLHACSDLWACGADVRSLQALVTLPKNNSSLQEELLFQTLEGIISVINSTGGKLIGGHTLENRDNSLANHKILTNNHLTPISEDLQVSLIINGQCPKDCFWPKGGFKHEDSLILSHPIGTGALFAAAMVNAAKPDWIDSAIEGMQQNQSSIVEILAHYSVNAATDITGFGLLGHLGEMLKASNPADLWERKISELVVNLDYLSIQTFPGVNELIKCGFTSTLALPNRIYWQLIEQGMIKISLPNSVSIDSFLEVLIDPQTCGPILISLPKTEAQHALVDLHANGFKNAKIIGKVERRKEI</sequence>
<evidence type="ECO:0000256" key="3">
    <source>
        <dbReference type="ARBA" id="ARBA00022777"/>
    </source>
</evidence>
<dbReference type="Gene3D" id="3.50.50.100">
    <property type="match status" value="1"/>
</dbReference>
<dbReference type="SUPFAM" id="SSF56042">
    <property type="entry name" value="PurM C-terminal domain-like"/>
    <property type="match status" value="1"/>
</dbReference>
<evidence type="ECO:0000256" key="1">
    <source>
        <dbReference type="ARBA" id="ARBA00022679"/>
    </source>
</evidence>
<evidence type="ECO:0000256" key="4">
    <source>
        <dbReference type="ARBA" id="ARBA00022840"/>
    </source>
</evidence>
<evidence type="ECO:0000259" key="7">
    <source>
        <dbReference type="Pfam" id="PF02769"/>
    </source>
</evidence>
<dbReference type="Gene3D" id="3.90.650.10">
    <property type="entry name" value="PurM-like C-terminal domain"/>
    <property type="match status" value="1"/>
</dbReference>
<dbReference type="Gene3D" id="3.30.1330.10">
    <property type="entry name" value="PurM-like, N-terminal domain"/>
    <property type="match status" value="1"/>
</dbReference>
<feature type="domain" description="FAD/NAD(P)-binding" evidence="8">
    <location>
        <begin position="173"/>
        <end position="315"/>
    </location>
</feature>
<dbReference type="NCBIfam" id="TIGR04369">
    <property type="entry name" value="fusion_not_SelD"/>
    <property type="match status" value="1"/>
</dbReference>